<feature type="transmembrane region" description="Helical" evidence="7">
    <location>
        <begin position="348"/>
        <end position="368"/>
    </location>
</feature>
<dbReference type="EMBL" id="GIBP01001073">
    <property type="protein sequence ID" value="NDV30042.1"/>
    <property type="molecule type" value="Transcribed_RNA"/>
</dbReference>
<dbReference type="Pfam" id="PF13967">
    <property type="entry name" value="RSN1_TM"/>
    <property type="match status" value="1"/>
</dbReference>
<evidence type="ECO:0000256" key="7">
    <source>
        <dbReference type="SAM" id="Phobius"/>
    </source>
</evidence>
<dbReference type="GO" id="GO:0005886">
    <property type="term" value="C:plasma membrane"/>
    <property type="evidence" value="ECO:0007669"/>
    <property type="project" value="TreeGrafter"/>
</dbReference>
<dbReference type="Pfam" id="PF02714">
    <property type="entry name" value="RSN1_7TM"/>
    <property type="match status" value="1"/>
</dbReference>
<feature type="domain" description="CSC1/OSCA1-like cytosolic" evidence="10">
    <location>
        <begin position="129"/>
        <end position="284"/>
    </location>
</feature>
<dbReference type="InterPro" id="IPR003864">
    <property type="entry name" value="CSC1/OSCA1-like_7TM"/>
</dbReference>
<comment type="subcellular location">
    <subcellularLocation>
        <location evidence="1">Membrane</location>
        <topology evidence="1">Multi-pass membrane protein</topology>
    </subcellularLocation>
</comment>
<evidence type="ECO:0000259" key="10">
    <source>
        <dbReference type="Pfam" id="PF14703"/>
    </source>
</evidence>
<feature type="domain" description="CSC1/OSCA1-like 7TM region" evidence="8">
    <location>
        <begin position="297"/>
        <end position="568"/>
    </location>
</feature>
<reference evidence="11" key="1">
    <citation type="journal article" date="2020" name="J. Eukaryot. Microbiol.">
        <title>De novo Sequencing, Assembly and Annotation of the Transcriptome for the Free-Living Testate Amoeba Arcella intermedia.</title>
        <authorList>
            <person name="Ribeiro G.M."/>
            <person name="Porfirio-Sousa A.L."/>
            <person name="Maurer-Alcala X.X."/>
            <person name="Katz L.A."/>
            <person name="Lahr D.J.G."/>
        </authorList>
    </citation>
    <scope>NUCLEOTIDE SEQUENCE</scope>
</reference>
<keyword evidence="6 7" id="KW-0472">Membrane</keyword>
<dbReference type="GO" id="GO:0005227">
    <property type="term" value="F:calcium-activated cation channel activity"/>
    <property type="evidence" value="ECO:0007669"/>
    <property type="project" value="InterPro"/>
</dbReference>
<dbReference type="PANTHER" id="PTHR13018:SF5">
    <property type="entry name" value="RE44586P"/>
    <property type="match status" value="1"/>
</dbReference>
<feature type="transmembrane region" description="Helical" evidence="7">
    <location>
        <begin position="573"/>
        <end position="591"/>
    </location>
</feature>
<proteinExistence type="inferred from homology"/>
<dbReference type="InterPro" id="IPR027815">
    <property type="entry name" value="CSC1/OSCA1-like_cyt"/>
</dbReference>
<feature type="transmembrane region" description="Helical" evidence="7">
    <location>
        <begin position="296"/>
        <end position="318"/>
    </location>
</feature>
<dbReference type="Pfam" id="PF14703">
    <property type="entry name" value="PHM7_cyt"/>
    <property type="match status" value="1"/>
</dbReference>
<dbReference type="PANTHER" id="PTHR13018">
    <property type="entry name" value="PROBABLE MEMBRANE PROTEIN DUF221-RELATED"/>
    <property type="match status" value="1"/>
</dbReference>
<feature type="transmembrane region" description="Helical" evidence="7">
    <location>
        <begin position="21"/>
        <end position="50"/>
    </location>
</feature>
<evidence type="ECO:0000256" key="2">
    <source>
        <dbReference type="ARBA" id="ARBA00007779"/>
    </source>
</evidence>
<accession>A0A6B2KZA0</accession>
<keyword evidence="3" id="KW-0813">Transport</keyword>
<evidence type="ECO:0000256" key="4">
    <source>
        <dbReference type="ARBA" id="ARBA00022692"/>
    </source>
</evidence>
<keyword evidence="5 7" id="KW-1133">Transmembrane helix</keyword>
<organism evidence="11">
    <name type="scientific">Arcella intermedia</name>
    <dbReference type="NCBI Taxonomy" id="1963864"/>
    <lineage>
        <taxon>Eukaryota</taxon>
        <taxon>Amoebozoa</taxon>
        <taxon>Tubulinea</taxon>
        <taxon>Elardia</taxon>
        <taxon>Arcellinida</taxon>
        <taxon>Sphaerothecina</taxon>
        <taxon>Arcellidae</taxon>
        <taxon>Arcella</taxon>
    </lineage>
</organism>
<evidence type="ECO:0000256" key="3">
    <source>
        <dbReference type="ARBA" id="ARBA00022448"/>
    </source>
</evidence>
<name>A0A6B2KZA0_9EUKA</name>
<keyword evidence="4 7" id="KW-0812">Transmembrane</keyword>
<feature type="domain" description="CSC1/OSCA1-like N-terminal transmembrane" evidence="9">
    <location>
        <begin position="7"/>
        <end position="105"/>
    </location>
</feature>
<evidence type="ECO:0000259" key="9">
    <source>
        <dbReference type="Pfam" id="PF13967"/>
    </source>
</evidence>
<evidence type="ECO:0008006" key="12">
    <source>
        <dbReference type="Google" id="ProtNLM"/>
    </source>
</evidence>
<dbReference type="AlphaFoldDB" id="A0A6B2KZA0"/>
<evidence type="ECO:0000259" key="8">
    <source>
        <dbReference type="Pfam" id="PF02714"/>
    </source>
</evidence>
<comment type="similarity">
    <text evidence="2">Belongs to the CSC1 (TC 1.A.17) family.</text>
</comment>
<protein>
    <recommendedName>
        <fullName evidence="12">CSC1/OSCA1-like 7TM region domain-containing protein</fullName>
    </recommendedName>
</protein>
<feature type="transmembrane region" description="Helical" evidence="7">
    <location>
        <begin position="542"/>
        <end position="561"/>
    </location>
</feature>
<feature type="transmembrane region" description="Helical" evidence="7">
    <location>
        <begin position="388"/>
        <end position="410"/>
    </location>
</feature>
<feature type="transmembrane region" description="Helical" evidence="7">
    <location>
        <begin position="86"/>
        <end position="108"/>
    </location>
</feature>
<evidence type="ECO:0000313" key="11">
    <source>
        <dbReference type="EMBL" id="NDV30042.1"/>
    </source>
</evidence>
<evidence type="ECO:0000256" key="5">
    <source>
        <dbReference type="ARBA" id="ARBA00022989"/>
    </source>
</evidence>
<evidence type="ECO:0000256" key="1">
    <source>
        <dbReference type="ARBA" id="ARBA00004141"/>
    </source>
</evidence>
<dbReference type="InterPro" id="IPR032880">
    <property type="entry name" value="CSC1/OSCA1-like_N"/>
</dbReference>
<sequence length="662" mass="76317">MYYLIVFKWSEFYTSHGLDALIYLKFLGALCKMSLCWMFFAILVTFPSYITGSRKYLNPSDPLYVQGTGIISLSNINPMTTDSYRYWATFFSVIFNSIVCYYFLFGVFQSFHKYRIKLKREVSAHTLGVRISNVPADLTDENIYHKLNAIFPQKILSIKRVPEISTLSDLHKEKKSLLRERARIKAMYADKSFLGHCMLFLCFRMKKGSVYNEIDRYNHKIIEINERIKSAQSNVNLLTPTPVVYVVFKDTLSARVCAQCVLDEDPFIFKTAHAPVPSDIVWENHPLTNGRRKIQFYFVSVIVFFLIVFWAVPVGFAASMANLKVFSAIFGFDTSEFRTGTVNWIEGILPSFVIWVFYINLIPLLRFLTRQQGFLTHSQIDDYTLTKFFAFAIVNIFLTSLLTGTAFDVWEQLVNFATNPPELLPLVASAIPSQSNFFIGYILINSIFAYSLQLLRPWWIGQWILSSCCHAYSPEDIEESNRESEQFDYPYYYGMHLLFLMIILTYSSIAPLILPFGILYFTFAYVVHIHNMTYVSKQTYEGLGHVWTTVFTLACIALGIYQVITTTLLSMNHFYWSFLLAPTVFVTYGYWHHLNKNMSVLCHSGPLDLKNDLSDVSVEEFKAAYVPTCLQPPEEDGSLLVHPSEDLEVGDLIQLKENEILI</sequence>
<dbReference type="InterPro" id="IPR045122">
    <property type="entry name" value="Csc1-like"/>
</dbReference>
<evidence type="ECO:0000256" key="6">
    <source>
        <dbReference type="ARBA" id="ARBA00023136"/>
    </source>
</evidence>